<dbReference type="OrthoDB" id="1667110at2759"/>
<dbReference type="EMBL" id="UYRT01084259">
    <property type="protein sequence ID" value="VDN28580.1"/>
    <property type="molecule type" value="Genomic_DNA"/>
</dbReference>
<reference evidence="7" key="1">
    <citation type="submission" date="2016-06" db="UniProtKB">
        <authorList>
            <consortium name="WormBaseParasite"/>
        </authorList>
    </citation>
    <scope>IDENTIFICATION</scope>
</reference>
<dbReference type="WBParaSite" id="GPUH_0001682601-mRNA-1">
    <property type="protein sequence ID" value="GPUH_0001682601-mRNA-1"/>
    <property type="gene ID" value="GPUH_0001682601"/>
</dbReference>
<name>A0A183E763_9BILA</name>
<protein>
    <submittedName>
        <fullName evidence="7">JmjC domain-containing protein</fullName>
    </submittedName>
</protein>
<proteinExistence type="predicted"/>
<dbReference type="GO" id="GO:0003712">
    <property type="term" value="F:transcription coregulator activity"/>
    <property type="evidence" value="ECO:0007669"/>
    <property type="project" value="TreeGrafter"/>
</dbReference>
<comment type="subcellular location">
    <subcellularLocation>
        <location evidence="1">Nucleus</location>
    </subcellularLocation>
</comment>
<accession>A0A183E763</accession>
<gene>
    <name evidence="5" type="ORF">GPUH_LOCUS16804</name>
</gene>
<dbReference type="Pfam" id="PF02373">
    <property type="entry name" value="JmjC"/>
    <property type="match status" value="1"/>
</dbReference>
<dbReference type="InterPro" id="IPR045109">
    <property type="entry name" value="LSDs-like"/>
</dbReference>
<keyword evidence="3" id="KW-0539">Nucleus</keyword>
<dbReference type="PANTHER" id="PTHR12549">
    <property type="entry name" value="JMJC DOMAIN-CONTAINING HISTONE DEMETHYLATION PROTEIN"/>
    <property type="match status" value="1"/>
</dbReference>
<dbReference type="AlphaFoldDB" id="A0A183E763"/>
<evidence type="ECO:0000259" key="4">
    <source>
        <dbReference type="PROSITE" id="PS51184"/>
    </source>
</evidence>
<dbReference type="GO" id="GO:0000118">
    <property type="term" value="C:histone deacetylase complex"/>
    <property type="evidence" value="ECO:0007669"/>
    <property type="project" value="TreeGrafter"/>
</dbReference>
<dbReference type="GO" id="GO:0031490">
    <property type="term" value="F:chromatin DNA binding"/>
    <property type="evidence" value="ECO:0007669"/>
    <property type="project" value="TreeGrafter"/>
</dbReference>
<evidence type="ECO:0000313" key="7">
    <source>
        <dbReference type="WBParaSite" id="GPUH_0001682601-mRNA-1"/>
    </source>
</evidence>
<evidence type="ECO:0000313" key="6">
    <source>
        <dbReference type="Proteomes" id="UP000271098"/>
    </source>
</evidence>
<dbReference type="SMART" id="SM00558">
    <property type="entry name" value="JmjC"/>
    <property type="match status" value="1"/>
</dbReference>
<dbReference type="InterPro" id="IPR003347">
    <property type="entry name" value="JmjC_dom"/>
</dbReference>
<evidence type="ECO:0000256" key="2">
    <source>
        <dbReference type="ARBA" id="ARBA00022723"/>
    </source>
</evidence>
<keyword evidence="2" id="KW-0479">Metal-binding</keyword>
<keyword evidence="6" id="KW-1185">Reference proteome</keyword>
<feature type="domain" description="JmjC" evidence="4">
    <location>
        <begin position="1"/>
        <end position="106"/>
    </location>
</feature>
<evidence type="ECO:0000313" key="5">
    <source>
        <dbReference type="EMBL" id="VDN28580.1"/>
    </source>
</evidence>
<evidence type="ECO:0000256" key="1">
    <source>
        <dbReference type="ARBA" id="ARBA00004123"/>
    </source>
</evidence>
<dbReference type="SUPFAM" id="SSF51197">
    <property type="entry name" value="Clavaminate synthase-like"/>
    <property type="match status" value="1"/>
</dbReference>
<sequence>MDKCKVSINHVGLYNAPHLASTPLHLDVSEAVNFLPLVRPPDFMSREEIREGIECRLFVQNEGDVVFVPSGAPHQVQNIFSCIKVAEDFVAAEGLRCTATMTDELRPLRVKEEDLIQMDTLLHVACSSAVAVLKRTHPTMVTSNLAP</sequence>
<evidence type="ECO:0000256" key="3">
    <source>
        <dbReference type="ARBA" id="ARBA00023242"/>
    </source>
</evidence>
<dbReference type="Gene3D" id="2.60.120.650">
    <property type="entry name" value="Cupin"/>
    <property type="match status" value="1"/>
</dbReference>
<dbReference type="GO" id="GO:0006357">
    <property type="term" value="P:regulation of transcription by RNA polymerase II"/>
    <property type="evidence" value="ECO:0007669"/>
    <property type="project" value="TreeGrafter"/>
</dbReference>
<dbReference type="GO" id="GO:0000785">
    <property type="term" value="C:chromatin"/>
    <property type="evidence" value="ECO:0007669"/>
    <property type="project" value="TreeGrafter"/>
</dbReference>
<dbReference type="PANTHER" id="PTHR12549:SF38">
    <property type="entry name" value="JMJC DOMAIN-CONTAINING HISTONE DEMETHYLASE 2, ISOFORM A"/>
    <property type="match status" value="1"/>
</dbReference>
<organism evidence="7">
    <name type="scientific">Gongylonema pulchrum</name>
    <dbReference type="NCBI Taxonomy" id="637853"/>
    <lineage>
        <taxon>Eukaryota</taxon>
        <taxon>Metazoa</taxon>
        <taxon>Ecdysozoa</taxon>
        <taxon>Nematoda</taxon>
        <taxon>Chromadorea</taxon>
        <taxon>Rhabditida</taxon>
        <taxon>Spirurina</taxon>
        <taxon>Spiruromorpha</taxon>
        <taxon>Spiruroidea</taxon>
        <taxon>Gongylonematidae</taxon>
        <taxon>Gongylonema</taxon>
    </lineage>
</organism>
<dbReference type="PROSITE" id="PS51184">
    <property type="entry name" value="JMJC"/>
    <property type="match status" value="1"/>
</dbReference>
<dbReference type="Proteomes" id="UP000271098">
    <property type="component" value="Unassembled WGS sequence"/>
</dbReference>
<dbReference type="GO" id="GO:0046872">
    <property type="term" value="F:metal ion binding"/>
    <property type="evidence" value="ECO:0007669"/>
    <property type="project" value="UniProtKB-KW"/>
</dbReference>
<dbReference type="GO" id="GO:0032454">
    <property type="term" value="F:histone H3K9 demethylase activity"/>
    <property type="evidence" value="ECO:0007669"/>
    <property type="project" value="InterPro"/>
</dbReference>
<reference evidence="5 6" key="2">
    <citation type="submission" date="2018-11" db="EMBL/GenBank/DDBJ databases">
        <authorList>
            <consortium name="Pathogen Informatics"/>
        </authorList>
    </citation>
    <scope>NUCLEOTIDE SEQUENCE [LARGE SCALE GENOMIC DNA]</scope>
</reference>